<protein>
    <submittedName>
        <fullName evidence="2">Unannotated protein</fullName>
    </submittedName>
</protein>
<dbReference type="InterPro" id="IPR011009">
    <property type="entry name" value="Kinase-like_dom_sf"/>
</dbReference>
<proteinExistence type="predicted"/>
<dbReference type="Pfam" id="PF01636">
    <property type="entry name" value="APH"/>
    <property type="match status" value="1"/>
</dbReference>
<accession>A0A6J6D9M5</accession>
<gene>
    <name evidence="2" type="ORF">UFOPK1493_01629</name>
</gene>
<dbReference type="EMBL" id="CAEZSR010000052">
    <property type="protein sequence ID" value="CAB4558993.1"/>
    <property type="molecule type" value="Genomic_DNA"/>
</dbReference>
<dbReference type="InterPro" id="IPR041726">
    <property type="entry name" value="ACAD10_11_N"/>
</dbReference>
<reference evidence="2" key="1">
    <citation type="submission" date="2020-05" db="EMBL/GenBank/DDBJ databases">
        <authorList>
            <person name="Chiriac C."/>
            <person name="Salcher M."/>
            <person name="Ghai R."/>
            <person name="Kavagutti S V."/>
        </authorList>
    </citation>
    <scope>NUCLEOTIDE SEQUENCE</scope>
</reference>
<dbReference type="InterPro" id="IPR051678">
    <property type="entry name" value="AGP_Transferase"/>
</dbReference>
<dbReference type="CDD" id="cd05154">
    <property type="entry name" value="ACAD10_11_N-like"/>
    <property type="match status" value="1"/>
</dbReference>
<evidence type="ECO:0000313" key="2">
    <source>
        <dbReference type="EMBL" id="CAB4558993.1"/>
    </source>
</evidence>
<feature type="domain" description="Aminoglycoside phosphotransferase" evidence="1">
    <location>
        <begin position="33"/>
        <end position="267"/>
    </location>
</feature>
<name>A0A6J6D9M5_9ZZZZ</name>
<organism evidence="2">
    <name type="scientific">freshwater metagenome</name>
    <dbReference type="NCBI Taxonomy" id="449393"/>
    <lineage>
        <taxon>unclassified sequences</taxon>
        <taxon>metagenomes</taxon>
        <taxon>ecological metagenomes</taxon>
    </lineage>
</organism>
<dbReference type="SUPFAM" id="SSF56112">
    <property type="entry name" value="Protein kinase-like (PK-like)"/>
    <property type="match status" value="1"/>
</dbReference>
<dbReference type="Gene3D" id="3.90.1200.10">
    <property type="match status" value="1"/>
</dbReference>
<evidence type="ECO:0000259" key="1">
    <source>
        <dbReference type="Pfam" id="PF01636"/>
    </source>
</evidence>
<dbReference type="PANTHER" id="PTHR21310">
    <property type="entry name" value="AMINOGLYCOSIDE PHOSPHOTRANSFERASE-RELATED-RELATED"/>
    <property type="match status" value="1"/>
</dbReference>
<dbReference type="Gene3D" id="3.30.200.20">
    <property type="entry name" value="Phosphorylase Kinase, domain 1"/>
    <property type="match status" value="1"/>
</dbReference>
<dbReference type="InterPro" id="IPR002575">
    <property type="entry name" value="Aminoglycoside_PTrfase"/>
</dbReference>
<dbReference type="PANTHER" id="PTHR21310:SF40">
    <property type="entry name" value="AMINOGLYCOSIDE PHOSPHOTRANSFERASE DOMAIN-CONTAINING PROTEIN-RELATED"/>
    <property type="match status" value="1"/>
</dbReference>
<sequence>MVTPLEVPGVDLGVLRTWMDARGLGDGELTDHELIAGGTQNVLLRFTRAGRSYVLRRPPFHKRANSDETMRREARVLAAIAETSVPHPGLIAAEPDPEVLGAAFYLMEPVDGFNARLGLPDGPYRTDPHWQHEMGLSMADAIAALGSVDHVAVGLRDLGKWDGWAERQVGRWRKQLDGYAELPGYPGPDIPGVDEVGAWLDRHRPTDTRPGLIHGDFHFANVLMRFDEPRLAAIVDWELVTIGDPLLDLGHLLATWPTVSDGHMALDATALPSPDEVIARYAAQVDRPLDDVTWFHVLACYRLGLILEGTHARACAGQAPKDIGDQLHAHTVSLLTQALALIS</sequence>
<dbReference type="AlphaFoldDB" id="A0A6J6D9M5"/>